<organism evidence="1 2">
    <name type="scientific">Irpex rosettiformis</name>
    <dbReference type="NCBI Taxonomy" id="378272"/>
    <lineage>
        <taxon>Eukaryota</taxon>
        <taxon>Fungi</taxon>
        <taxon>Dikarya</taxon>
        <taxon>Basidiomycota</taxon>
        <taxon>Agaricomycotina</taxon>
        <taxon>Agaricomycetes</taxon>
        <taxon>Polyporales</taxon>
        <taxon>Irpicaceae</taxon>
        <taxon>Irpex</taxon>
    </lineage>
</organism>
<gene>
    <name evidence="1" type="ORF">BDY19DRAFT_774166</name>
</gene>
<evidence type="ECO:0000313" key="2">
    <source>
        <dbReference type="Proteomes" id="UP001055072"/>
    </source>
</evidence>
<sequence>MSVATFDLSDILNDLPVTSNEITRDEGSISWRKVKLNLGVSRSAAPSPESVQGDLPDFEDEVDPASTHAHEGSQEGEEEGTDNETEGGAEENGDAEEDTHDSPVPETSPLDAAPSKYPSNESVSTGESSLEHAMDALSMNHMRPTACSIDTGDSIRSMSLANDRQVNVIRDNPFTSPKIGADEQLDHITCPAKPRPQHTRLPSLTVPAPTTSSLLGLDFSSPIDLTLDDQDFEAFDVSDEQDFSSRLQQAETFIAAAILHTRGTPAPQPAAELLQPVCDVRREGRYETIYGVYDDDEGYFEVRRPGISRWSASKVQQHRQSHREFSLHPRIQTIIGVIPRDHRSYFDTWFKKNDRVKRVIEARTRRHLRHPEVIPPARGNFVKKAIERFGPTWRPQPSRFLNKLLKKAGNVTLDPLVISLVAPSVPNIDSEMSSAKDPYTLLVQTPATYSTPWAEQNIAGTPPTPAQNASLAAPDVAMIQYSQPTSGSTVPTIPLSASVIPGSSLPLQSSLATQLPTVPTLPYLVSHSNTDGQDHHPYVPTPPLESTSLPSIPNPSPLIALPQLISESKFSSPATSYIPTPSTVQITLPTLPNLGHSPDLAKLSPHVLSSRSVYEGNTTTYSTNPPLRPPDVRAPAPVKPVVSATGLPYLASQALHGSNDIPYIITPPLPTPGLPAVAHTSSSQPVPLPYLASNVTAVNKNAPRVPTPLPYPIILPTLPDAQPSILNNLASGTAPPFPAPRTMNTNLVPQRTNILSSHLSPPSALNFHPPQPDQRPKPPQLIMPTLPPLILPPPPTVSHVVPVDATKDIVPQWTVLPSQRPVDQPLVAPSTATPQPDQRPKPPQLIMPTLPPLILPPPPMVSHAVPMDATEDIVPQRSVLPPQRLIGRPLMVPLTATPYTLERLRCGGFSPQLAQPSVSNSMDWEVGYAPEVIMDPPVQQSHQPSIPDILMWDTTGDIVRQEDCDTEMTMDEDVGALTVPKVEPHDGAAKDNTQAGLEAGTENSAVQGEGSKDSKGSLDSGDSEGRRGTGGRGNTGTAKESAGEDGDDDDDLGGDPPPFDETDPLWEELLAYNAVSEAKEGTLCDDWEDPFGPEESDGIEDGGIVDAGEDTVGNFVEDPSSFEGEYYSSDELDGLNYGDDGTGDLTWEEEPHVAEEDVLESLLAWAEEQGPEVYDELCELIAPTEEAPLATADSEPQFEPLAQPFTNAETLFSEEAYSPEYIPPSITVEHAGSWESPEDTQYVCDKELEPPSFSSTFVLDELDMDVIEEYARLEALESPRTSHEAARIMVVAIQAVAKAKVARLLADSPSHFLGKLQFPSPEGPDVRGVSPLYEYASLESYSDMAPLATCSDSYFQVYGCSDGSLNAEWSSQPRALSTH</sequence>
<keyword evidence="2" id="KW-1185">Reference proteome</keyword>
<dbReference type="EMBL" id="MU274908">
    <property type="protein sequence ID" value="KAI0090478.1"/>
    <property type="molecule type" value="Genomic_DNA"/>
</dbReference>
<protein>
    <submittedName>
        <fullName evidence="1">Uncharacterized protein</fullName>
    </submittedName>
</protein>
<proteinExistence type="predicted"/>
<accession>A0ACB8U806</accession>
<comment type="caution">
    <text evidence="1">The sequence shown here is derived from an EMBL/GenBank/DDBJ whole genome shotgun (WGS) entry which is preliminary data.</text>
</comment>
<name>A0ACB8U806_9APHY</name>
<dbReference type="Proteomes" id="UP001055072">
    <property type="component" value="Unassembled WGS sequence"/>
</dbReference>
<evidence type="ECO:0000313" key="1">
    <source>
        <dbReference type="EMBL" id="KAI0090478.1"/>
    </source>
</evidence>
<reference evidence="1" key="1">
    <citation type="journal article" date="2021" name="Environ. Microbiol.">
        <title>Gene family expansions and transcriptome signatures uncover fungal adaptations to wood decay.</title>
        <authorList>
            <person name="Hage H."/>
            <person name="Miyauchi S."/>
            <person name="Viragh M."/>
            <person name="Drula E."/>
            <person name="Min B."/>
            <person name="Chaduli D."/>
            <person name="Navarro D."/>
            <person name="Favel A."/>
            <person name="Norest M."/>
            <person name="Lesage-Meessen L."/>
            <person name="Balint B."/>
            <person name="Merenyi Z."/>
            <person name="de Eugenio L."/>
            <person name="Morin E."/>
            <person name="Martinez A.T."/>
            <person name="Baldrian P."/>
            <person name="Stursova M."/>
            <person name="Martinez M.J."/>
            <person name="Novotny C."/>
            <person name="Magnuson J.K."/>
            <person name="Spatafora J.W."/>
            <person name="Maurice S."/>
            <person name="Pangilinan J."/>
            <person name="Andreopoulos W."/>
            <person name="LaButti K."/>
            <person name="Hundley H."/>
            <person name="Na H."/>
            <person name="Kuo A."/>
            <person name="Barry K."/>
            <person name="Lipzen A."/>
            <person name="Henrissat B."/>
            <person name="Riley R."/>
            <person name="Ahrendt S."/>
            <person name="Nagy L.G."/>
            <person name="Grigoriev I.V."/>
            <person name="Martin F."/>
            <person name="Rosso M.N."/>
        </authorList>
    </citation>
    <scope>NUCLEOTIDE SEQUENCE</scope>
    <source>
        <strain evidence="1">CBS 384.51</strain>
    </source>
</reference>